<accession>A0ABW2PMI0</accession>
<dbReference type="Gene3D" id="3.40.50.1820">
    <property type="entry name" value="alpha/beta hydrolase"/>
    <property type="match status" value="1"/>
</dbReference>
<dbReference type="RefSeq" id="WP_214790097.1">
    <property type="nucleotide sequence ID" value="NZ_JANIEL010000008.1"/>
</dbReference>
<dbReference type="PANTHER" id="PTHR11614">
    <property type="entry name" value="PHOSPHOLIPASE-RELATED"/>
    <property type="match status" value="1"/>
</dbReference>
<evidence type="ECO:0000313" key="3">
    <source>
        <dbReference type="Proteomes" id="UP001596439"/>
    </source>
</evidence>
<gene>
    <name evidence="2" type="ORF">ACFQO8_11115</name>
</gene>
<comment type="caution">
    <text evidence="2">The sequence shown here is derived from an EMBL/GenBank/DDBJ whole genome shotgun (WGS) entry which is preliminary data.</text>
</comment>
<organism evidence="2 3">
    <name type="scientific">Exiguobacterium aestuarii</name>
    <dbReference type="NCBI Taxonomy" id="273527"/>
    <lineage>
        <taxon>Bacteria</taxon>
        <taxon>Bacillati</taxon>
        <taxon>Bacillota</taxon>
        <taxon>Bacilli</taxon>
        <taxon>Bacillales</taxon>
        <taxon>Bacillales Family XII. Incertae Sedis</taxon>
        <taxon>Exiguobacterium</taxon>
    </lineage>
</organism>
<dbReference type="InterPro" id="IPR051044">
    <property type="entry name" value="MAG_DAG_Lipase"/>
</dbReference>
<evidence type="ECO:0000313" key="2">
    <source>
        <dbReference type="EMBL" id="MFC7390692.1"/>
    </source>
</evidence>
<keyword evidence="2" id="KW-0378">Hydrolase</keyword>
<dbReference type="Proteomes" id="UP001596439">
    <property type="component" value="Unassembled WGS sequence"/>
</dbReference>
<sequence length="253" mass="27901">MRAINYPVIPGAGAFYYEGNEIGILLCHGFNGTPQSVQDVGIELMKQGFTVYAPRLKGHGTDPEDFRCSTHRCWYKSVVEGIDRLRESCRTVIVVGQSMGGTLALKAALDEKTDAIVTINAALSVPGYACHASDTECRFIDEDAPDIAAEDVYEIVYDRVPTRAIRELLSLIDEVRPQVGSVNVPTYVIHSAVDNVVPPTDSIWLYDQLQGTKEYAVLPNSYHVATMDHDWKHLSKLITTFCKQVGALHSNAV</sequence>
<name>A0ABW2PMI0_9BACL</name>
<keyword evidence="3" id="KW-1185">Reference proteome</keyword>
<dbReference type="PIRSF" id="PIRSF017388">
    <property type="entry name" value="Esterase_lipase"/>
    <property type="match status" value="1"/>
</dbReference>
<protein>
    <submittedName>
        <fullName evidence="2">Alpha/beta hydrolase</fullName>
    </submittedName>
</protein>
<dbReference type="InterPro" id="IPR029058">
    <property type="entry name" value="AB_hydrolase_fold"/>
</dbReference>
<feature type="domain" description="Serine aminopeptidase S33" evidence="1">
    <location>
        <begin position="24"/>
        <end position="229"/>
    </location>
</feature>
<dbReference type="GO" id="GO:0016787">
    <property type="term" value="F:hydrolase activity"/>
    <property type="evidence" value="ECO:0007669"/>
    <property type="project" value="UniProtKB-KW"/>
</dbReference>
<dbReference type="SUPFAM" id="SSF53474">
    <property type="entry name" value="alpha/beta-Hydrolases"/>
    <property type="match status" value="1"/>
</dbReference>
<dbReference type="InterPro" id="IPR012354">
    <property type="entry name" value="Esterase_lipase"/>
</dbReference>
<proteinExistence type="predicted"/>
<dbReference type="InterPro" id="IPR022742">
    <property type="entry name" value="Hydrolase_4"/>
</dbReference>
<dbReference type="EMBL" id="JBHTCE010000002">
    <property type="protein sequence ID" value="MFC7390692.1"/>
    <property type="molecule type" value="Genomic_DNA"/>
</dbReference>
<dbReference type="Pfam" id="PF12146">
    <property type="entry name" value="Hydrolase_4"/>
    <property type="match status" value="1"/>
</dbReference>
<evidence type="ECO:0000259" key="1">
    <source>
        <dbReference type="Pfam" id="PF12146"/>
    </source>
</evidence>
<reference evidence="3" key="1">
    <citation type="journal article" date="2019" name="Int. J. Syst. Evol. Microbiol.">
        <title>The Global Catalogue of Microorganisms (GCM) 10K type strain sequencing project: providing services to taxonomists for standard genome sequencing and annotation.</title>
        <authorList>
            <consortium name="The Broad Institute Genomics Platform"/>
            <consortium name="The Broad Institute Genome Sequencing Center for Infectious Disease"/>
            <person name="Wu L."/>
            <person name="Ma J."/>
        </authorList>
    </citation>
    <scope>NUCLEOTIDE SEQUENCE [LARGE SCALE GENOMIC DNA]</scope>
    <source>
        <strain evidence="3">CCUG 55590</strain>
    </source>
</reference>